<comment type="caution">
    <text evidence="2">The sequence shown here is derived from an EMBL/GenBank/DDBJ whole genome shotgun (WGS) entry which is preliminary data.</text>
</comment>
<feature type="domain" description="TadE-like" evidence="1">
    <location>
        <begin position="9"/>
        <end position="50"/>
    </location>
</feature>
<dbReference type="InterPro" id="IPR012495">
    <property type="entry name" value="TadE-like_dom"/>
</dbReference>
<name>A0ABU5UYT6_9GAMM</name>
<evidence type="ECO:0000259" key="1">
    <source>
        <dbReference type="Pfam" id="PF07811"/>
    </source>
</evidence>
<gene>
    <name evidence="2" type="ORF">VA603_01755</name>
</gene>
<dbReference type="Proteomes" id="UP001301653">
    <property type="component" value="Unassembled WGS sequence"/>
</dbReference>
<dbReference type="EMBL" id="JAYFUH010000056">
    <property type="protein sequence ID" value="MEA5666264.1"/>
    <property type="molecule type" value="Genomic_DNA"/>
</dbReference>
<dbReference type="Pfam" id="PF07811">
    <property type="entry name" value="TadE"/>
    <property type="match status" value="1"/>
</dbReference>
<proteinExistence type="predicted"/>
<sequence>MNTPRLQRGQSMVEMAVLCLVLVPLFLLIPTLGKYVHIRQQAQQATRAAAWEATASRSYAVPSNAQVRPQLIARHFGAADSRIISNVPASTAERLDDPLLNTFSNQPLLQRSDITLGAYRNDREPGIMGRLSGLISKLPGPFPPNERGLITASMDMRIRDLRTADGSAAAYLEPFDTIGLRMQTTSALLADPWNAAGAGISGNNPRSVKAQIRNMVPTSNLEDGAKMLQGVSSLPLFGVLGDLKPGYIEPDVVPMDKLERYAPRP</sequence>
<accession>A0ABU5UYT6</accession>
<protein>
    <submittedName>
        <fullName evidence="2">TadE/TadG family type IV pilus assembly protein</fullName>
    </submittedName>
</protein>
<evidence type="ECO:0000313" key="2">
    <source>
        <dbReference type="EMBL" id="MEA5666264.1"/>
    </source>
</evidence>
<dbReference type="RefSeq" id="WP_323437768.1">
    <property type="nucleotide sequence ID" value="NZ_JAYFUH010000056.1"/>
</dbReference>
<organism evidence="2 3">
    <name type="scientific">Stenotrophomonas capsici</name>
    <dbReference type="NCBI Taxonomy" id="3110230"/>
    <lineage>
        <taxon>Bacteria</taxon>
        <taxon>Pseudomonadati</taxon>
        <taxon>Pseudomonadota</taxon>
        <taxon>Gammaproteobacteria</taxon>
        <taxon>Lysobacterales</taxon>
        <taxon>Lysobacteraceae</taxon>
        <taxon>Stenotrophomonas</taxon>
    </lineage>
</organism>
<reference evidence="2 3" key="1">
    <citation type="submission" date="2023-12" db="EMBL/GenBank/DDBJ databases">
        <title>Stenotrophomonas guangdongensis sp. nov., isolated from wilted pepper plants (Capsicum annuum).</title>
        <authorList>
            <person name="Qiu M."/>
            <person name="Li Y."/>
            <person name="Liu Q."/>
            <person name="Zhang X."/>
            <person name="Huang Y."/>
            <person name="Guo R."/>
            <person name="Hu M."/>
            <person name="Zhou J."/>
            <person name="Zhou X."/>
        </authorList>
    </citation>
    <scope>NUCLEOTIDE SEQUENCE [LARGE SCALE GENOMIC DNA]</scope>
    <source>
        <strain evidence="2 3">MH1</strain>
    </source>
</reference>
<evidence type="ECO:0000313" key="3">
    <source>
        <dbReference type="Proteomes" id="UP001301653"/>
    </source>
</evidence>
<keyword evidence="3" id="KW-1185">Reference proteome</keyword>